<keyword evidence="1" id="KW-0001">2Fe-2S</keyword>
<dbReference type="InterPro" id="IPR036922">
    <property type="entry name" value="Rieske_2Fe-2S_sf"/>
</dbReference>
<keyword evidence="2" id="KW-0479">Metal-binding</keyword>
<evidence type="ECO:0000259" key="7">
    <source>
        <dbReference type="PROSITE" id="PS51296"/>
    </source>
</evidence>
<keyword evidence="4" id="KW-0411">Iron-sulfur</keyword>
<dbReference type="InterPro" id="IPR006311">
    <property type="entry name" value="TAT_signal"/>
</dbReference>
<evidence type="ECO:0000256" key="1">
    <source>
        <dbReference type="ARBA" id="ARBA00022714"/>
    </source>
</evidence>
<dbReference type="EMBL" id="JAPMLT010000001">
    <property type="protein sequence ID" value="MCX7568655.1"/>
    <property type="molecule type" value="Genomic_DNA"/>
</dbReference>
<dbReference type="PROSITE" id="PS51318">
    <property type="entry name" value="TAT"/>
    <property type="match status" value="1"/>
</dbReference>
<dbReference type="PANTHER" id="PTHR10134">
    <property type="entry name" value="CYTOCHROME B-C1 COMPLEX SUBUNIT RIESKE, MITOCHONDRIAL"/>
    <property type="match status" value="1"/>
</dbReference>
<keyword evidence="6" id="KW-1133">Transmembrane helix</keyword>
<dbReference type="RefSeq" id="WP_267149895.1">
    <property type="nucleotide sequence ID" value="NZ_JAPMLT010000001.1"/>
</dbReference>
<keyword evidence="6" id="KW-0812">Transmembrane</keyword>
<dbReference type="Gene3D" id="2.102.10.10">
    <property type="entry name" value="Rieske [2Fe-2S] iron-sulphur domain"/>
    <property type="match status" value="1"/>
</dbReference>
<dbReference type="SUPFAM" id="SSF50022">
    <property type="entry name" value="ISP domain"/>
    <property type="match status" value="1"/>
</dbReference>
<feature type="domain" description="Rieske" evidence="7">
    <location>
        <begin position="93"/>
        <end position="174"/>
    </location>
</feature>
<evidence type="ECO:0000256" key="3">
    <source>
        <dbReference type="ARBA" id="ARBA00023004"/>
    </source>
</evidence>
<feature type="transmembrane region" description="Helical" evidence="6">
    <location>
        <begin position="21"/>
        <end position="43"/>
    </location>
</feature>
<dbReference type="Proteomes" id="UP001208017">
    <property type="component" value="Unassembled WGS sequence"/>
</dbReference>
<keyword evidence="9" id="KW-1185">Reference proteome</keyword>
<evidence type="ECO:0000313" key="9">
    <source>
        <dbReference type="Proteomes" id="UP001208017"/>
    </source>
</evidence>
<dbReference type="InterPro" id="IPR014349">
    <property type="entry name" value="Rieske_Fe-S_prot"/>
</dbReference>
<keyword evidence="3" id="KW-0408">Iron</keyword>
<evidence type="ECO:0000256" key="5">
    <source>
        <dbReference type="ARBA" id="ARBA00023157"/>
    </source>
</evidence>
<gene>
    <name evidence="8" type="ORF">OS242_01555</name>
</gene>
<evidence type="ECO:0000313" key="8">
    <source>
        <dbReference type="EMBL" id="MCX7568655.1"/>
    </source>
</evidence>
<organism evidence="8 9">
    <name type="scientific">Tumebacillus lacus</name>
    <dbReference type="NCBI Taxonomy" id="2995335"/>
    <lineage>
        <taxon>Bacteria</taxon>
        <taxon>Bacillati</taxon>
        <taxon>Bacillota</taxon>
        <taxon>Bacilli</taxon>
        <taxon>Bacillales</taxon>
        <taxon>Alicyclobacillaceae</taxon>
        <taxon>Tumebacillus</taxon>
    </lineage>
</organism>
<evidence type="ECO:0000256" key="6">
    <source>
        <dbReference type="SAM" id="Phobius"/>
    </source>
</evidence>
<protein>
    <submittedName>
        <fullName evidence="8">Ubiquinol-cytochrome c reductase iron-sulfur subunit</fullName>
    </submittedName>
</protein>
<keyword evidence="6" id="KW-0472">Membrane</keyword>
<dbReference type="InterPro" id="IPR017941">
    <property type="entry name" value="Rieske_2Fe-2S"/>
</dbReference>
<dbReference type="Pfam" id="PF00355">
    <property type="entry name" value="Rieske"/>
    <property type="match status" value="1"/>
</dbReference>
<keyword evidence="5" id="KW-1015">Disulfide bond</keyword>
<comment type="caution">
    <text evidence="8">The sequence shown here is derived from an EMBL/GenBank/DDBJ whole genome shotgun (WGS) entry which is preliminary data.</text>
</comment>
<accession>A0ABT3WVF1</accession>
<evidence type="ECO:0000256" key="2">
    <source>
        <dbReference type="ARBA" id="ARBA00022723"/>
    </source>
</evidence>
<dbReference type="CDD" id="cd03467">
    <property type="entry name" value="Rieske"/>
    <property type="match status" value="1"/>
</dbReference>
<dbReference type="PROSITE" id="PS51296">
    <property type="entry name" value="RIESKE"/>
    <property type="match status" value="1"/>
</dbReference>
<reference evidence="8 9" key="1">
    <citation type="submission" date="2022-11" db="EMBL/GenBank/DDBJ databases">
        <title>Study of microbial diversity in lake waters.</title>
        <authorList>
            <person name="Zhang J."/>
        </authorList>
    </citation>
    <scope>NUCLEOTIDE SEQUENCE [LARGE SCALE GENOMIC DNA]</scope>
    <source>
        <strain evidence="8 9">DT12</strain>
    </source>
</reference>
<proteinExistence type="predicted"/>
<evidence type="ECO:0000256" key="4">
    <source>
        <dbReference type="ARBA" id="ARBA00023014"/>
    </source>
</evidence>
<sequence length="182" mass="19822">MSDQRGKEGKQGLTRRQFLNYALGGTGAFMAATIAAPLVPFAIDPLTRSSGGNFFDTGIAEADVKSDFPLMAEFKVHRKDGWVEENVKVRAWLIKDEAGQVLAMSPICTHLGCQVAGSVDASGNPEPSKDGEWWFHCPCHGGRFTVHGINDPAKPPQRPLDVYEVKIEGGKVMLGNLKQRKV</sequence>
<name>A0ABT3WVF1_9BACL</name>